<evidence type="ECO:0000313" key="1">
    <source>
        <dbReference type="EMBL" id="UVC16135.1"/>
    </source>
</evidence>
<gene>
    <name evidence="1" type="ORF">IHQ72_02820</name>
</gene>
<dbReference type="Proteomes" id="UP001058098">
    <property type="component" value="Chromosome"/>
</dbReference>
<proteinExistence type="predicted"/>
<evidence type="ECO:0000313" key="2">
    <source>
        <dbReference type="Proteomes" id="UP001058098"/>
    </source>
</evidence>
<dbReference type="RefSeq" id="WP_258121055.1">
    <property type="nucleotide sequence ID" value="NZ_CP062229.1"/>
</dbReference>
<protein>
    <submittedName>
        <fullName evidence="1">Uncharacterized protein</fullName>
    </submittedName>
</protein>
<sequence>MPSAKVYGVDRFGQVALGEVEFFSEPKAPAIYVGTKATVGVFGSNTSIITAAGRSVKAASLASELTVTDHSFEAMLRLSEMDCELLNQGFWLSLCEVALASDGQVVLLSKQNVDGKLIKVAKTEIRVGTDFWADVTTSLERRRKDGADAVFERGEHPLLIWYLSALVELGVSYSLAYDSIQHTASVGVILNATSHPRDLRGACAFHSAFDLPMVRMAWGDASWSPVVDGFLVRASH</sequence>
<keyword evidence="2" id="KW-1185">Reference proteome</keyword>
<name>A0ABY5QY55_9HYPH</name>
<organism evidence="1 2">
    <name type="scientific">Mesorhizobium onobrychidis</name>
    <dbReference type="NCBI Taxonomy" id="2775404"/>
    <lineage>
        <taxon>Bacteria</taxon>
        <taxon>Pseudomonadati</taxon>
        <taxon>Pseudomonadota</taxon>
        <taxon>Alphaproteobacteria</taxon>
        <taxon>Hyphomicrobiales</taxon>
        <taxon>Phyllobacteriaceae</taxon>
        <taxon>Mesorhizobium</taxon>
    </lineage>
</organism>
<dbReference type="EMBL" id="CP062229">
    <property type="protein sequence ID" value="UVC16135.1"/>
    <property type="molecule type" value="Genomic_DNA"/>
</dbReference>
<accession>A0ABY5QY55</accession>
<reference evidence="1" key="1">
    <citation type="submission" date="2020-09" db="EMBL/GenBank/DDBJ databases">
        <title>Rhizobia associated with sainfoin plants.</title>
        <authorList>
            <person name="Asharfi S."/>
            <person name="Kuzmanovic N."/>
            <person name="Bunk B."/>
            <person name="Sproeer C."/>
            <person name="Becker M."/>
            <person name="Thuenen T."/>
        </authorList>
    </citation>
    <scope>NUCLEOTIDE SEQUENCE</scope>
    <source>
        <strain evidence="1">OM4</strain>
    </source>
</reference>